<gene>
    <name evidence="2" type="ORF">SLS58_006531</name>
</gene>
<keyword evidence="1" id="KW-0472">Membrane</keyword>
<dbReference type="InterPro" id="IPR002401">
    <property type="entry name" value="Cyt_P450_E_grp-I"/>
</dbReference>
<accession>A0ABR3TNF2</accession>
<keyword evidence="1" id="KW-0812">Transmembrane</keyword>
<feature type="transmembrane region" description="Helical" evidence="1">
    <location>
        <begin position="20"/>
        <end position="38"/>
    </location>
</feature>
<dbReference type="PRINTS" id="PR00385">
    <property type="entry name" value="P450"/>
</dbReference>
<keyword evidence="1" id="KW-1133">Transmembrane helix</keyword>
<dbReference type="InterPro" id="IPR050121">
    <property type="entry name" value="Cytochrome_P450_monoxygenase"/>
</dbReference>
<evidence type="ECO:0000313" key="2">
    <source>
        <dbReference type="EMBL" id="KAL1640915.1"/>
    </source>
</evidence>
<dbReference type="PANTHER" id="PTHR24305:SF78">
    <property type="entry name" value="P450, PUTATIVE (EUROFUNG)-RELATED"/>
    <property type="match status" value="1"/>
</dbReference>
<keyword evidence="3" id="KW-1185">Reference proteome</keyword>
<comment type="caution">
    <text evidence="2">The sequence shown here is derived from an EMBL/GenBank/DDBJ whole genome shotgun (WGS) entry which is preliminary data.</text>
</comment>
<dbReference type="InterPro" id="IPR036396">
    <property type="entry name" value="Cyt_P450_sf"/>
</dbReference>
<dbReference type="SUPFAM" id="SSF48264">
    <property type="entry name" value="Cytochrome P450"/>
    <property type="match status" value="1"/>
</dbReference>
<dbReference type="PRINTS" id="PR00463">
    <property type="entry name" value="EP450I"/>
</dbReference>
<name>A0ABR3TNF2_9PEZI</name>
<organism evidence="2 3">
    <name type="scientific">Diplodia intermedia</name>
    <dbReference type="NCBI Taxonomy" id="856260"/>
    <lineage>
        <taxon>Eukaryota</taxon>
        <taxon>Fungi</taxon>
        <taxon>Dikarya</taxon>
        <taxon>Ascomycota</taxon>
        <taxon>Pezizomycotina</taxon>
        <taxon>Dothideomycetes</taxon>
        <taxon>Dothideomycetes incertae sedis</taxon>
        <taxon>Botryosphaeriales</taxon>
        <taxon>Botryosphaeriaceae</taxon>
        <taxon>Diplodia</taxon>
    </lineage>
</organism>
<dbReference type="Gene3D" id="1.10.630.10">
    <property type="entry name" value="Cytochrome P450"/>
    <property type="match status" value="1"/>
</dbReference>
<evidence type="ECO:0000256" key="1">
    <source>
        <dbReference type="SAM" id="Phobius"/>
    </source>
</evidence>
<feature type="transmembrane region" description="Helical" evidence="1">
    <location>
        <begin position="50"/>
        <end position="69"/>
    </location>
</feature>
<sequence length="576" mass="62637">MVDLDLIRAGAQHALQASAGPLAALAGVYGVLFHALVVRKLEVEEHLYRFLGIYLAAMASSVPVCVSVLDDAGTALGRAALVTVSFNAGLCASMLVYRAFFHRLRAFPGPFGARLSRFYVTAASARDVQYHEVIRGWHGKYGDFIRTGPRELAIVRRSAVNQIYGPQSECGKSTWYTQVSSDPSQCSIHMTRDWTDHKNRRKAWDRGFSVKAINTYAPRIASKVTLLRQQIATHAARGEALDATKWAMLLTFDIMGAVGFGTDFGGLETGAEHPAIKGIHDHMAVLAVAATVPWLLNLAGKIPGATKGYAPFFEWCAERVRGGFEAQAAPAKPQQQQQQPTDDNIFSHLLRAFIANDASAPPSAAALHEDARAVVIAGSDTTATTLTHVLYFLATHPAAQTQLQRALDAAMPDGAWSFEAARAVAFVDDVVAETLRLKPALLTGGYRTTPPQGLVVDGVPVPGGTNVFVPIQLVQTDERYWPRAREFVPERWGERRAEWRTGEQPWIPFSIGPYSCPGKSLAVATLRIAVSQIALQFDVRLADGEDGREFDGGALDTFTTTLKPLMVTFTPREGRA</sequence>
<reference evidence="2 3" key="1">
    <citation type="journal article" date="2023" name="Plant Dis.">
        <title>First Report of Diplodia intermedia Causing Canker and Dieback Diseases on Apple Trees in Canada.</title>
        <authorList>
            <person name="Ellouze W."/>
            <person name="Ilyukhin E."/>
            <person name="Sulman M."/>
            <person name="Ali S."/>
        </authorList>
    </citation>
    <scope>NUCLEOTIDE SEQUENCE [LARGE SCALE GENOMIC DNA]</scope>
    <source>
        <strain evidence="2 3">M45-28</strain>
    </source>
</reference>
<feature type="transmembrane region" description="Helical" evidence="1">
    <location>
        <begin position="75"/>
        <end position="97"/>
    </location>
</feature>
<evidence type="ECO:0000313" key="3">
    <source>
        <dbReference type="Proteomes" id="UP001521184"/>
    </source>
</evidence>
<dbReference type="EMBL" id="JAKEKT020000045">
    <property type="protein sequence ID" value="KAL1640915.1"/>
    <property type="molecule type" value="Genomic_DNA"/>
</dbReference>
<dbReference type="Proteomes" id="UP001521184">
    <property type="component" value="Unassembled WGS sequence"/>
</dbReference>
<dbReference type="InterPro" id="IPR001128">
    <property type="entry name" value="Cyt_P450"/>
</dbReference>
<dbReference type="Pfam" id="PF00067">
    <property type="entry name" value="p450"/>
    <property type="match status" value="1"/>
</dbReference>
<evidence type="ECO:0008006" key="4">
    <source>
        <dbReference type="Google" id="ProtNLM"/>
    </source>
</evidence>
<dbReference type="CDD" id="cd11061">
    <property type="entry name" value="CYP67-like"/>
    <property type="match status" value="1"/>
</dbReference>
<protein>
    <recommendedName>
        <fullName evidence="4">Cytochrome P450</fullName>
    </recommendedName>
</protein>
<dbReference type="PANTHER" id="PTHR24305">
    <property type="entry name" value="CYTOCHROME P450"/>
    <property type="match status" value="1"/>
</dbReference>
<proteinExistence type="predicted"/>